<dbReference type="Pfam" id="PF13474">
    <property type="entry name" value="SnoaL_3"/>
    <property type="match status" value="1"/>
</dbReference>
<feature type="domain" description="SnoaL-like" evidence="2">
    <location>
        <begin position="79"/>
        <end position="186"/>
    </location>
</feature>
<dbReference type="Gene3D" id="3.10.450.50">
    <property type="match status" value="1"/>
</dbReference>
<evidence type="ECO:0000313" key="3">
    <source>
        <dbReference type="EMBL" id="QDV07602.1"/>
    </source>
</evidence>
<feature type="compositionally biased region" description="Basic and acidic residues" evidence="1">
    <location>
        <begin position="24"/>
        <end position="41"/>
    </location>
</feature>
<proteinExistence type="predicted"/>
<dbReference type="Proteomes" id="UP000320390">
    <property type="component" value="Chromosome"/>
</dbReference>
<dbReference type="InterPro" id="IPR037401">
    <property type="entry name" value="SnoaL-like"/>
</dbReference>
<dbReference type="EMBL" id="CP036434">
    <property type="protein sequence ID" value="QDV07602.1"/>
    <property type="molecule type" value="Genomic_DNA"/>
</dbReference>
<evidence type="ECO:0000256" key="1">
    <source>
        <dbReference type="SAM" id="MobiDB-lite"/>
    </source>
</evidence>
<reference evidence="3 4" key="1">
    <citation type="submission" date="2019-02" db="EMBL/GenBank/DDBJ databases">
        <title>Deep-cultivation of Planctomycetes and their phenomic and genomic characterization uncovers novel biology.</title>
        <authorList>
            <person name="Wiegand S."/>
            <person name="Jogler M."/>
            <person name="Boedeker C."/>
            <person name="Pinto D."/>
            <person name="Vollmers J."/>
            <person name="Rivas-Marin E."/>
            <person name="Kohn T."/>
            <person name="Peeters S.H."/>
            <person name="Heuer A."/>
            <person name="Rast P."/>
            <person name="Oberbeckmann S."/>
            <person name="Bunk B."/>
            <person name="Jeske O."/>
            <person name="Meyerdierks A."/>
            <person name="Storesund J.E."/>
            <person name="Kallscheuer N."/>
            <person name="Luecker S."/>
            <person name="Lage O.M."/>
            <person name="Pohl T."/>
            <person name="Merkel B.J."/>
            <person name="Hornburger P."/>
            <person name="Mueller R.-W."/>
            <person name="Bruemmer F."/>
            <person name="Labrenz M."/>
            <person name="Spormann A.M."/>
            <person name="Op den Camp H."/>
            <person name="Overmann J."/>
            <person name="Amann R."/>
            <person name="Jetten M.S.M."/>
            <person name="Mascher T."/>
            <person name="Medema M.H."/>
            <person name="Devos D.P."/>
            <person name="Kaster A.-K."/>
            <person name="Ovreas L."/>
            <person name="Rohde M."/>
            <person name="Galperin M.Y."/>
            <person name="Jogler C."/>
        </authorList>
    </citation>
    <scope>NUCLEOTIDE SEQUENCE [LARGE SCALE GENOMIC DNA]</scope>
    <source>
        <strain evidence="3 4">Poly30</strain>
    </source>
</reference>
<feature type="compositionally biased region" description="Low complexity" evidence="1">
    <location>
        <begin position="42"/>
        <end position="64"/>
    </location>
</feature>
<dbReference type="InterPro" id="IPR032710">
    <property type="entry name" value="NTF2-like_dom_sf"/>
</dbReference>
<keyword evidence="4" id="KW-1185">Reference proteome</keyword>
<dbReference type="SUPFAM" id="SSF54427">
    <property type="entry name" value="NTF2-like"/>
    <property type="match status" value="1"/>
</dbReference>
<protein>
    <recommendedName>
        <fullName evidence="2">SnoaL-like domain-containing protein</fullName>
    </recommendedName>
</protein>
<evidence type="ECO:0000313" key="4">
    <source>
        <dbReference type="Proteomes" id="UP000320390"/>
    </source>
</evidence>
<name>A0A518EU39_9BACT</name>
<sequence length="209" mass="22921">MATSGCLAPAEVVTQPAPPLLEGRAGRAEDDVSRENSDGDAKAAALEAARAAAGGAPEALAEEATPGPSDERLKAEAQRVLDDWHRAAALGDDRRYLDHFALDAVFMGPDPDERWDLATFSSYVREAFARKENWSNEPVDRHLIFGPHMDVAWFDEKLDSGGYDAVRGTGVLRREDDTWRIVYYSMTYTIPFEIGPQVVQSVKALLGSR</sequence>
<accession>A0A518EU39</accession>
<gene>
    <name evidence="3" type="ORF">Poly30_31290</name>
</gene>
<dbReference type="AlphaFoldDB" id="A0A518EU39"/>
<organism evidence="3 4">
    <name type="scientific">Saltatorellus ferox</name>
    <dbReference type="NCBI Taxonomy" id="2528018"/>
    <lineage>
        <taxon>Bacteria</taxon>
        <taxon>Pseudomonadati</taxon>
        <taxon>Planctomycetota</taxon>
        <taxon>Planctomycetia</taxon>
        <taxon>Planctomycetia incertae sedis</taxon>
        <taxon>Saltatorellus</taxon>
    </lineage>
</organism>
<evidence type="ECO:0000259" key="2">
    <source>
        <dbReference type="Pfam" id="PF13474"/>
    </source>
</evidence>
<feature type="region of interest" description="Disordered" evidence="1">
    <location>
        <begin position="1"/>
        <end position="71"/>
    </location>
</feature>